<protein>
    <submittedName>
        <fullName evidence="1">Uncharacterized protein</fullName>
    </submittedName>
</protein>
<organism evidence="1 2">
    <name type="scientific">Portunus trituberculatus</name>
    <name type="common">Swimming crab</name>
    <name type="synonym">Neptunus trituberculatus</name>
    <dbReference type="NCBI Taxonomy" id="210409"/>
    <lineage>
        <taxon>Eukaryota</taxon>
        <taxon>Metazoa</taxon>
        <taxon>Ecdysozoa</taxon>
        <taxon>Arthropoda</taxon>
        <taxon>Crustacea</taxon>
        <taxon>Multicrustacea</taxon>
        <taxon>Malacostraca</taxon>
        <taxon>Eumalacostraca</taxon>
        <taxon>Eucarida</taxon>
        <taxon>Decapoda</taxon>
        <taxon>Pleocyemata</taxon>
        <taxon>Brachyura</taxon>
        <taxon>Eubrachyura</taxon>
        <taxon>Portunoidea</taxon>
        <taxon>Portunidae</taxon>
        <taxon>Portuninae</taxon>
        <taxon>Portunus</taxon>
    </lineage>
</organism>
<keyword evidence="2" id="KW-1185">Reference proteome</keyword>
<gene>
    <name evidence="1" type="ORF">E2C01_044023</name>
</gene>
<reference evidence="1 2" key="1">
    <citation type="submission" date="2019-05" db="EMBL/GenBank/DDBJ databases">
        <title>Another draft genome of Portunus trituberculatus and its Hox gene families provides insights of decapod evolution.</title>
        <authorList>
            <person name="Jeong J.-H."/>
            <person name="Song I."/>
            <person name="Kim S."/>
            <person name="Choi T."/>
            <person name="Kim D."/>
            <person name="Ryu S."/>
            <person name="Kim W."/>
        </authorList>
    </citation>
    <scope>NUCLEOTIDE SEQUENCE [LARGE SCALE GENOMIC DNA]</scope>
    <source>
        <tissue evidence="1">Muscle</tissue>
    </source>
</reference>
<comment type="caution">
    <text evidence="1">The sequence shown here is derived from an EMBL/GenBank/DDBJ whole genome shotgun (WGS) entry which is preliminary data.</text>
</comment>
<evidence type="ECO:0000313" key="1">
    <source>
        <dbReference type="EMBL" id="MPC50200.1"/>
    </source>
</evidence>
<name>A0A5B7FQY7_PORTR</name>
<accession>A0A5B7FQY7</accession>
<evidence type="ECO:0000313" key="2">
    <source>
        <dbReference type="Proteomes" id="UP000324222"/>
    </source>
</evidence>
<dbReference type="AlphaFoldDB" id="A0A5B7FQY7"/>
<dbReference type="EMBL" id="VSRR010009340">
    <property type="protein sequence ID" value="MPC50200.1"/>
    <property type="molecule type" value="Genomic_DNA"/>
</dbReference>
<sequence>MAGQDGLVPYRLLIVTVAIETIALHRQFVSIDRHMHVTAVFHVHSEVPLRVYATFASISVSVAVSSLLSAASASEVAPSKGSGWYSYRASPVCDVKEILRFFASLVATGRRGITHIKRLHEEITRRFWTSSHTRSLTPLVSGLRPGDRRQHQATVDV</sequence>
<proteinExistence type="predicted"/>
<dbReference type="Proteomes" id="UP000324222">
    <property type="component" value="Unassembled WGS sequence"/>
</dbReference>